<dbReference type="PANTHER" id="PTHR43065:SF52">
    <property type="entry name" value="SENSOR PROTEIN KINASE PILS"/>
    <property type="match status" value="1"/>
</dbReference>
<dbReference type="STRING" id="578942.SAMN05216289_109105"/>
<feature type="domain" description="Histidine kinase" evidence="5">
    <location>
        <begin position="322"/>
        <end position="534"/>
    </location>
</feature>
<protein>
    <recommendedName>
        <fullName evidence="2">histidine kinase</fullName>
        <ecNumber evidence="2">2.7.13.3</ecNumber>
    </recommendedName>
</protein>
<feature type="transmembrane region" description="Helical" evidence="4">
    <location>
        <begin position="132"/>
        <end position="150"/>
    </location>
</feature>
<dbReference type="InterPro" id="IPR005467">
    <property type="entry name" value="His_kinase_dom"/>
</dbReference>
<dbReference type="InterPro" id="IPR003661">
    <property type="entry name" value="HisK_dim/P_dom"/>
</dbReference>
<feature type="transmembrane region" description="Helical" evidence="4">
    <location>
        <begin position="55"/>
        <end position="73"/>
    </location>
</feature>
<dbReference type="SMART" id="SM00387">
    <property type="entry name" value="HATPase_c"/>
    <property type="match status" value="1"/>
</dbReference>
<keyword evidence="4" id="KW-1133">Transmembrane helix</keyword>
<dbReference type="RefSeq" id="WP_092407080.1">
    <property type="nucleotide sequence ID" value="NZ_FOVF01000009.1"/>
</dbReference>
<dbReference type="SMART" id="SM00388">
    <property type="entry name" value="HisKA"/>
    <property type="match status" value="1"/>
</dbReference>
<keyword evidence="6" id="KW-0418">Kinase</keyword>
<feature type="transmembrane region" description="Helical" evidence="4">
    <location>
        <begin position="21"/>
        <end position="43"/>
    </location>
</feature>
<dbReference type="PROSITE" id="PS50109">
    <property type="entry name" value="HIS_KIN"/>
    <property type="match status" value="1"/>
</dbReference>
<evidence type="ECO:0000256" key="2">
    <source>
        <dbReference type="ARBA" id="ARBA00012438"/>
    </source>
</evidence>
<sequence>MAERQARRAEDAAGDITRRELYFFNLYRLLEAVVYLGLVFSTLAVDWIRISHADLGRSVTLIYCAVAIILLISTDRMRRRLSASIGLALTLDTLAAALVLFSISGGHSSIPMMLMVNVGVGALLLPFRQSLLLAALAAVGVIAPPLFSYFSAATVDRSILEASLFGFAYIAVAALCAHLGRQMRETEALAEQRGVDLLNLEQVNDLIIRRMKTGVLLVDDANHILRINESAWHLIGNPSPNQRDLGQVAPELSRRLYHWRHSGRIDQNPVALAADVPEVIPRFSRMSPNDDTHILIFLDDTSLLSRRAEEMTLASLGRLSASIAHEIRNPLAAIRYSAQLLAESENMHEEDRRLVEIVNNHCTRANEVIENILQLSRRERSRPESIDLNAWALAFVEEYKQSNDLGQDHLRAITQNRTIEAMVDPQHLQQVVWNLVQNAIRYGREPGSVARVVLVARMATDKGPPLLEVVDRGPGIPAKVAAQIFDPFYTTSEDGTGLGLYLARQMCESSQATLEYVPVAGGGACFRITLSPAATLAARTAAQAT</sequence>
<dbReference type="OrthoDB" id="9815750at2"/>
<evidence type="ECO:0000256" key="1">
    <source>
        <dbReference type="ARBA" id="ARBA00000085"/>
    </source>
</evidence>
<reference evidence="6 7" key="1">
    <citation type="submission" date="2016-10" db="EMBL/GenBank/DDBJ databases">
        <authorList>
            <person name="de Groot N.N."/>
        </authorList>
    </citation>
    <scope>NUCLEOTIDE SEQUENCE [LARGE SCALE GENOMIC DNA]</scope>
    <source>
        <strain evidence="6 7">CGMCC 1.7659</strain>
    </source>
</reference>
<keyword evidence="7" id="KW-1185">Reference proteome</keyword>
<dbReference type="SUPFAM" id="SSF55874">
    <property type="entry name" value="ATPase domain of HSP90 chaperone/DNA topoisomerase II/histidine kinase"/>
    <property type="match status" value="1"/>
</dbReference>
<dbReference type="AlphaFoldDB" id="A0A1I4XEQ2"/>
<dbReference type="Gene3D" id="3.30.565.10">
    <property type="entry name" value="Histidine kinase-like ATPase, C-terminal domain"/>
    <property type="match status" value="1"/>
</dbReference>
<dbReference type="Pfam" id="PF25323">
    <property type="entry name" value="6TM_PilS"/>
    <property type="match status" value="1"/>
</dbReference>
<dbReference type="InterPro" id="IPR036097">
    <property type="entry name" value="HisK_dim/P_sf"/>
</dbReference>
<feature type="transmembrane region" description="Helical" evidence="4">
    <location>
        <begin position="162"/>
        <end position="180"/>
    </location>
</feature>
<dbReference type="Pfam" id="PF00512">
    <property type="entry name" value="HisKA"/>
    <property type="match status" value="1"/>
</dbReference>
<gene>
    <name evidence="6" type="ORF">SAMN05216289_109105</name>
</gene>
<evidence type="ECO:0000256" key="3">
    <source>
        <dbReference type="ARBA" id="ARBA00022553"/>
    </source>
</evidence>
<dbReference type="PANTHER" id="PTHR43065">
    <property type="entry name" value="SENSOR HISTIDINE KINASE"/>
    <property type="match status" value="1"/>
</dbReference>
<evidence type="ECO:0000313" key="6">
    <source>
        <dbReference type="EMBL" id="SFN24388.1"/>
    </source>
</evidence>
<dbReference type="InterPro" id="IPR003594">
    <property type="entry name" value="HATPase_dom"/>
</dbReference>
<accession>A0A1I4XEQ2</accession>
<dbReference type="InterPro" id="IPR036890">
    <property type="entry name" value="HATPase_C_sf"/>
</dbReference>
<keyword evidence="3" id="KW-0597">Phosphoprotein</keyword>
<evidence type="ECO:0000256" key="4">
    <source>
        <dbReference type="SAM" id="Phobius"/>
    </source>
</evidence>
<dbReference type="InterPro" id="IPR004358">
    <property type="entry name" value="Sig_transdc_His_kin-like_C"/>
</dbReference>
<dbReference type="GO" id="GO:0000155">
    <property type="term" value="F:phosphorelay sensor kinase activity"/>
    <property type="evidence" value="ECO:0007669"/>
    <property type="project" value="InterPro"/>
</dbReference>
<evidence type="ECO:0000313" key="7">
    <source>
        <dbReference type="Proteomes" id="UP000198575"/>
    </source>
</evidence>
<name>A0A1I4XEQ2_9GAMM</name>
<evidence type="ECO:0000259" key="5">
    <source>
        <dbReference type="PROSITE" id="PS50109"/>
    </source>
</evidence>
<dbReference type="SUPFAM" id="SSF47384">
    <property type="entry name" value="Homodimeric domain of signal transducing histidine kinase"/>
    <property type="match status" value="1"/>
</dbReference>
<dbReference type="Proteomes" id="UP000198575">
    <property type="component" value="Unassembled WGS sequence"/>
</dbReference>
<organism evidence="6 7">
    <name type="scientific">Dokdonella immobilis</name>
    <dbReference type="NCBI Taxonomy" id="578942"/>
    <lineage>
        <taxon>Bacteria</taxon>
        <taxon>Pseudomonadati</taxon>
        <taxon>Pseudomonadota</taxon>
        <taxon>Gammaproteobacteria</taxon>
        <taxon>Lysobacterales</taxon>
        <taxon>Rhodanobacteraceae</taxon>
        <taxon>Dokdonella</taxon>
    </lineage>
</organism>
<dbReference type="EMBL" id="FOVF01000009">
    <property type="protein sequence ID" value="SFN24388.1"/>
    <property type="molecule type" value="Genomic_DNA"/>
</dbReference>
<dbReference type="PRINTS" id="PR00344">
    <property type="entry name" value="BCTRLSENSOR"/>
</dbReference>
<dbReference type="Pfam" id="PF02518">
    <property type="entry name" value="HATPase_c"/>
    <property type="match status" value="1"/>
</dbReference>
<dbReference type="EC" id="2.7.13.3" evidence="2"/>
<feature type="transmembrane region" description="Helical" evidence="4">
    <location>
        <begin position="85"/>
        <end position="103"/>
    </location>
</feature>
<dbReference type="CDD" id="cd00082">
    <property type="entry name" value="HisKA"/>
    <property type="match status" value="1"/>
</dbReference>
<comment type="catalytic activity">
    <reaction evidence="1">
        <text>ATP + protein L-histidine = ADP + protein N-phospho-L-histidine.</text>
        <dbReference type="EC" id="2.7.13.3"/>
    </reaction>
</comment>
<keyword evidence="4" id="KW-0812">Transmembrane</keyword>
<dbReference type="Gene3D" id="1.10.287.130">
    <property type="match status" value="1"/>
</dbReference>
<keyword evidence="4" id="KW-0472">Membrane</keyword>
<proteinExistence type="predicted"/>
<keyword evidence="6" id="KW-0808">Transferase</keyword>